<sequence length="190" mass="23332">MLIFKSSDDNYNVFIHIPKNSGTYIRNKIKNNKNNTILNNYWYINSRLDLAHIPYIKRKQFIKNNIEYKYFTNTRNPYHRIISSFFYKNPNKKIDDFKYFVKNTLITYDFNMSFDYTIIHYYPQYLFVCDENLDIPKNIKIDKIEDVETPKIYNLTKYFDDECLNIINNIYSTDFLYFNYQKLVNEKTEF</sequence>
<proteinExistence type="predicted"/>
<dbReference type="Gene3D" id="3.40.50.300">
    <property type="entry name" value="P-loop containing nucleotide triphosphate hydrolases"/>
    <property type="match status" value="1"/>
</dbReference>
<reference evidence="1" key="1">
    <citation type="journal article" date="2020" name="Nature">
        <title>Giant virus diversity and host interactions through global metagenomics.</title>
        <authorList>
            <person name="Schulz F."/>
            <person name="Roux S."/>
            <person name="Paez-Espino D."/>
            <person name="Jungbluth S."/>
            <person name="Walsh D.A."/>
            <person name="Denef V.J."/>
            <person name="McMahon K.D."/>
            <person name="Konstantinidis K.T."/>
            <person name="Eloe-Fadrosh E.A."/>
            <person name="Kyrpides N.C."/>
            <person name="Woyke T."/>
        </authorList>
    </citation>
    <scope>NUCLEOTIDE SEQUENCE</scope>
    <source>
        <strain evidence="1">GVMAG-S-1074260-58</strain>
    </source>
</reference>
<dbReference type="EMBL" id="MN740705">
    <property type="protein sequence ID" value="QHU09143.1"/>
    <property type="molecule type" value="Genomic_DNA"/>
</dbReference>
<dbReference type="InterPro" id="IPR027417">
    <property type="entry name" value="P-loop_NTPase"/>
</dbReference>
<protein>
    <recommendedName>
        <fullName evidence="2">Sulfotransferase domain-containing protein</fullName>
    </recommendedName>
</protein>
<dbReference type="AlphaFoldDB" id="A0A6C0JUV4"/>
<name>A0A6C0JUV4_9ZZZZ</name>
<evidence type="ECO:0008006" key="2">
    <source>
        <dbReference type="Google" id="ProtNLM"/>
    </source>
</evidence>
<organism evidence="1">
    <name type="scientific">viral metagenome</name>
    <dbReference type="NCBI Taxonomy" id="1070528"/>
    <lineage>
        <taxon>unclassified sequences</taxon>
        <taxon>metagenomes</taxon>
        <taxon>organismal metagenomes</taxon>
    </lineage>
</organism>
<evidence type="ECO:0000313" key="1">
    <source>
        <dbReference type="EMBL" id="QHU09143.1"/>
    </source>
</evidence>
<accession>A0A6C0JUV4</accession>